<keyword evidence="2" id="KW-1185">Reference proteome</keyword>
<sequence>MYNQIIPGSVDYLIPVIEEDSRSREKPMLKYGYQPKTGLVPRANGIVKPIQLKQQKGVTRLGYEPISGVACSKGFRITIFVPAQVLVSEQTDDEDITEGIGNLFVAMIKEESDIAFKKLTIRDAKPGEALQNWTISPSLIHQES</sequence>
<protein>
    <recommendedName>
        <fullName evidence="3">G-patch domain-containing protein</fullName>
    </recommendedName>
</protein>
<dbReference type="Gramene" id="PHT87323">
    <property type="protein sequence ID" value="PHT87323"/>
    <property type="gene ID" value="T459_09429"/>
</dbReference>
<reference evidence="1 2" key="2">
    <citation type="journal article" date="2017" name="Genome Biol.">
        <title>New reference genome sequences of hot pepper reveal the massive evolution of plant disease-resistance genes by retroduplication.</title>
        <authorList>
            <person name="Kim S."/>
            <person name="Park J."/>
            <person name="Yeom S.I."/>
            <person name="Kim Y.M."/>
            <person name="Seo E."/>
            <person name="Kim K.T."/>
            <person name="Kim M.S."/>
            <person name="Lee J.M."/>
            <person name="Cheong K."/>
            <person name="Shin H.S."/>
            <person name="Kim S.B."/>
            <person name="Han K."/>
            <person name="Lee J."/>
            <person name="Park M."/>
            <person name="Lee H.A."/>
            <person name="Lee H.Y."/>
            <person name="Lee Y."/>
            <person name="Oh S."/>
            <person name="Lee J.H."/>
            <person name="Choi E."/>
            <person name="Choi E."/>
            <person name="Lee S.E."/>
            <person name="Jeon J."/>
            <person name="Kim H."/>
            <person name="Choi G."/>
            <person name="Song H."/>
            <person name="Lee J."/>
            <person name="Lee S.C."/>
            <person name="Kwon J.K."/>
            <person name="Lee H.Y."/>
            <person name="Koo N."/>
            <person name="Hong Y."/>
            <person name="Kim R.W."/>
            <person name="Kang W.H."/>
            <person name="Huh J.H."/>
            <person name="Kang B.C."/>
            <person name="Yang T.J."/>
            <person name="Lee Y.H."/>
            <person name="Bennetzen J.L."/>
            <person name="Choi D."/>
        </authorList>
    </citation>
    <scope>NUCLEOTIDE SEQUENCE [LARGE SCALE GENOMIC DNA]</scope>
    <source>
        <strain evidence="2">cv. CM334</strain>
    </source>
</reference>
<evidence type="ECO:0000313" key="1">
    <source>
        <dbReference type="EMBL" id="PHT87323.1"/>
    </source>
</evidence>
<dbReference type="EMBL" id="AYRZ02000003">
    <property type="protein sequence ID" value="PHT87323.1"/>
    <property type="molecule type" value="Genomic_DNA"/>
</dbReference>
<comment type="caution">
    <text evidence="1">The sequence shown here is derived from an EMBL/GenBank/DDBJ whole genome shotgun (WGS) entry which is preliminary data.</text>
</comment>
<dbReference type="AlphaFoldDB" id="A0A2G2ZZC0"/>
<dbReference type="Proteomes" id="UP000222542">
    <property type="component" value="Unassembled WGS sequence"/>
</dbReference>
<evidence type="ECO:0008006" key="3">
    <source>
        <dbReference type="Google" id="ProtNLM"/>
    </source>
</evidence>
<reference evidence="1 2" key="1">
    <citation type="journal article" date="2014" name="Nat. Genet.">
        <title>Genome sequence of the hot pepper provides insights into the evolution of pungency in Capsicum species.</title>
        <authorList>
            <person name="Kim S."/>
            <person name="Park M."/>
            <person name="Yeom S.I."/>
            <person name="Kim Y.M."/>
            <person name="Lee J.M."/>
            <person name="Lee H.A."/>
            <person name="Seo E."/>
            <person name="Choi J."/>
            <person name="Cheong K."/>
            <person name="Kim K.T."/>
            <person name="Jung K."/>
            <person name="Lee G.W."/>
            <person name="Oh S.K."/>
            <person name="Bae C."/>
            <person name="Kim S.B."/>
            <person name="Lee H.Y."/>
            <person name="Kim S.Y."/>
            <person name="Kim M.S."/>
            <person name="Kang B.C."/>
            <person name="Jo Y.D."/>
            <person name="Yang H.B."/>
            <person name="Jeong H.J."/>
            <person name="Kang W.H."/>
            <person name="Kwon J.K."/>
            <person name="Shin C."/>
            <person name="Lim J.Y."/>
            <person name="Park J.H."/>
            <person name="Huh J.H."/>
            <person name="Kim J.S."/>
            <person name="Kim B.D."/>
            <person name="Cohen O."/>
            <person name="Paran I."/>
            <person name="Suh M.C."/>
            <person name="Lee S.B."/>
            <person name="Kim Y.K."/>
            <person name="Shin Y."/>
            <person name="Noh S.J."/>
            <person name="Park J."/>
            <person name="Seo Y.S."/>
            <person name="Kwon S.Y."/>
            <person name="Kim H.A."/>
            <person name="Park J.M."/>
            <person name="Kim H.J."/>
            <person name="Choi S.B."/>
            <person name="Bosland P.W."/>
            <person name="Reeves G."/>
            <person name="Jo S.H."/>
            <person name="Lee B.W."/>
            <person name="Cho H.T."/>
            <person name="Choi H.S."/>
            <person name="Lee M.S."/>
            <person name="Yu Y."/>
            <person name="Do Choi Y."/>
            <person name="Park B.S."/>
            <person name="van Deynze A."/>
            <person name="Ashrafi H."/>
            <person name="Hill T."/>
            <person name="Kim W.T."/>
            <person name="Pai H.S."/>
            <person name="Ahn H.K."/>
            <person name="Yeam I."/>
            <person name="Giovannoni J.J."/>
            <person name="Rose J.K."/>
            <person name="Sorensen I."/>
            <person name="Lee S.J."/>
            <person name="Kim R.W."/>
            <person name="Choi I.Y."/>
            <person name="Choi B.S."/>
            <person name="Lim J.S."/>
            <person name="Lee Y.H."/>
            <person name="Choi D."/>
        </authorList>
    </citation>
    <scope>NUCLEOTIDE SEQUENCE [LARGE SCALE GENOMIC DNA]</scope>
    <source>
        <strain evidence="2">cv. CM334</strain>
    </source>
</reference>
<name>A0A2G2ZZC0_CAPAN</name>
<proteinExistence type="predicted"/>
<accession>A0A2G2ZZC0</accession>
<evidence type="ECO:0000313" key="2">
    <source>
        <dbReference type="Proteomes" id="UP000222542"/>
    </source>
</evidence>
<organism evidence="1 2">
    <name type="scientific">Capsicum annuum</name>
    <name type="common">Capsicum pepper</name>
    <dbReference type="NCBI Taxonomy" id="4072"/>
    <lineage>
        <taxon>Eukaryota</taxon>
        <taxon>Viridiplantae</taxon>
        <taxon>Streptophyta</taxon>
        <taxon>Embryophyta</taxon>
        <taxon>Tracheophyta</taxon>
        <taxon>Spermatophyta</taxon>
        <taxon>Magnoliopsida</taxon>
        <taxon>eudicotyledons</taxon>
        <taxon>Gunneridae</taxon>
        <taxon>Pentapetalae</taxon>
        <taxon>asterids</taxon>
        <taxon>lamiids</taxon>
        <taxon>Solanales</taxon>
        <taxon>Solanaceae</taxon>
        <taxon>Solanoideae</taxon>
        <taxon>Capsiceae</taxon>
        <taxon>Capsicum</taxon>
    </lineage>
</organism>
<gene>
    <name evidence="1" type="ORF">T459_09429</name>
</gene>
<dbReference type="OMA" id="GFRITIF"/>